<comment type="similarity">
    <text evidence="1 3">Belongs to the short-chain dehydrogenases/reductases (SDR) family.</text>
</comment>
<name>A0ABV8CYG0_9STRE</name>
<dbReference type="PANTHER" id="PTHR44196:SF1">
    <property type="entry name" value="DEHYDROGENASE_REDUCTASE SDR FAMILY MEMBER 7B"/>
    <property type="match status" value="1"/>
</dbReference>
<sequence>MTEVKERVTLITGATGGIAQELIKLVPETDHLILVGRSKTKLEDLYGQLGHATLVALDITDDEAVAELVDSVYDKFGRIDILVNNAGYAIYKEAEAFAMAEIRDMFNVNTLASINFCRLVAGRMKQSGSGHIINIVSMSGYVATAKSSIYSATKYAMIGYSDTLRLEMAEHGVYVTTINPGPVSTGFFDLADPDGSYQKSVKAFTLSPEVVAQRIYRIFGQNKRNLNMPCILSATHKFYTLFPRLSDWFARNLFNLK</sequence>
<reference evidence="5" key="1">
    <citation type="journal article" date="2019" name="Int. J. Syst. Evol. Microbiol.">
        <title>The Global Catalogue of Microorganisms (GCM) 10K type strain sequencing project: providing services to taxonomists for standard genome sequencing and annotation.</title>
        <authorList>
            <consortium name="The Broad Institute Genomics Platform"/>
            <consortium name="The Broad Institute Genome Sequencing Center for Infectious Disease"/>
            <person name="Wu L."/>
            <person name="Ma J."/>
        </authorList>
    </citation>
    <scope>NUCLEOTIDE SEQUENCE [LARGE SCALE GENOMIC DNA]</scope>
    <source>
        <strain evidence="5">CCUG 67170</strain>
    </source>
</reference>
<dbReference type="InterPro" id="IPR036291">
    <property type="entry name" value="NAD(P)-bd_dom_sf"/>
</dbReference>
<dbReference type="EC" id="1.-.-.-" evidence="4"/>
<dbReference type="Proteomes" id="UP001595807">
    <property type="component" value="Unassembled WGS sequence"/>
</dbReference>
<dbReference type="GO" id="GO:0016491">
    <property type="term" value="F:oxidoreductase activity"/>
    <property type="evidence" value="ECO:0007669"/>
    <property type="project" value="UniProtKB-KW"/>
</dbReference>
<evidence type="ECO:0000313" key="4">
    <source>
        <dbReference type="EMBL" id="MFC3929082.1"/>
    </source>
</evidence>
<dbReference type="PANTHER" id="PTHR44196">
    <property type="entry name" value="DEHYDROGENASE/REDUCTASE SDR FAMILY MEMBER 7B"/>
    <property type="match status" value="1"/>
</dbReference>
<dbReference type="SUPFAM" id="SSF51735">
    <property type="entry name" value="NAD(P)-binding Rossmann-fold domains"/>
    <property type="match status" value="1"/>
</dbReference>
<dbReference type="Gene3D" id="3.40.50.720">
    <property type="entry name" value="NAD(P)-binding Rossmann-like Domain"/>
    <property type="match status" value="1"/>
</dbReference>
<comment type="caution">
    <text evidence="4">The sequence shown here is derived from an EMBL/GenBank/DDBJ whole genome shotgun (WGS) entry which is preliminary data.</text>
</comment>
<evidence type="ECO:0000256" key="1">
    <source>
        <dbReference type="ARBA" id="ARBA00006484"/>
    </source>
</evidence>
<dbReference type="InterPro" id="IPR020904">
    <property type="entry name" value="Sc_DH/Rdtase_CS"/>
</dbReference>
<proteinExistence type="inferred from homology"/>
<protein>
    <submittedName>
        <fullName evidence="4">SDR family NAD(P)-dependent oxidoreductase</fullName>
        <ecNumber evidence="4">1.-.-.-</ecNumber>
    </submittedName>
</protein>
<evidence type="ECO:0000256" key="2">
    <source>
        <dbReference type="ARBA" id="ARBA00023002"/>
    </source>
</evidence>
<dbReference type="PROSITE" id="PS00061">
    <property type="entry name" value="ADH_SHORT"/>
    <property type="match status" value="1"/>
</dbReference>
<keyword evidence="2 4" id="KW-0560">Oxidoreductase</keyword>
<evidence type="ECO:0000313" key="5">
    <source>
        <dbReference type="Proteomes" id="UP001595807"/>
    </source>
</evidence>
<dbReference type="EMBL" id="JBHRZV010000053">
    <property type="protein sequence ID" value="MFC3929082.1"/>
    <property type="molecule type" value="Genomic_DNA"/>
</dbReference>
<evidence type="ECO:0000256" key="3">
    <source>
        <dbReference type="RuleBase" id="RU000363"/>
    </source>
</evidence>
<dbReference type="RefSeq" id="WP_380428183.1">
    <property type="nucleotide sequence ID" value="NZ_JBHRZV010000053.1"/>
</dbReference>
<dbReference type="PRINTS" id="PR00081">
    <property type="entry name" value="GDHRDH"/>
</dbReference>
<organism evidence="4 5">
    <name type="scientific">Streptococcus caprae</name>
    <dbReference type="NCBI Taxonomy" id="1640501"/>
    <lineage>
        <taxon>Bacteria</taxon>
        <taxon>Bacillati</taxon>
        <taxon>Bacillota</taxon>
        <taxon>Bacilli</taxon>
        <taxon>Lactobacillales</taxon>
        <taxon>Streptococcaceae</taxon>
        <taxon>Streptococcus</taxon>
    </lineage>
</organism>
<dbReference type="Pfam" id="PF00106">
    <property type="entry name" value="adh_short"/>
    <property type="match status" value="1"/>
</dbReference>
<keyword evidence="5" id="KW-1185">Reference proteome</keyword>
<dbReference type="InterPro" id="IPR002347">
    <property type="entry name" value="SDR_fam"/>
</dbReference>
<dbReference type="PRINTS" id="PR00080">
    <property type="entry name" value="SDRFAMILY"/>
</dbReference>
<accession>A0ABV8CYG0</accession>
<gene>
    <name evidence="4" type="ORF">ACFORF_11030</name>
</gene>